<accession>X0Y9D1</accession>
<evidence type="ECO:0000313" key="13">
    <source>
        <dbReference type="EMBL" id="GAG45358.1"/>
    </source>
</evidence>
<dbReference type="GO" id="GO:0032153">
    <property type="term" value="C:cell division site"/>
    <property type="evidence" value="ECO:0007669"/>
    <property type="project" value="TreeGrafter"/>
</dbReference>
<dbReference type="GO" id="GO:0008360">
    <property type="term" value="P:regulation of cell shape"/>
    <property type="evidence" value="ECO:0007669"/>
    <property type="project" value="UniProtKB-KW"/>
</dbReference>
<comment type="caution">
    <text evidence="13">The sequence shown here is derived from an EMBL/GenBank/DDBJ whole genome shotgun (WGS) entry which is preliminary data.</text>
</comment>
<feature type="transmembrane region" description="Helical" evidence="12">
    <location>
        <begin position="60"/>
        <end position="79"/>
    </location>
</feature>
<name>X0Y9D1_9ZZZZ</name>
<keyword evidence="4 12" id="KW-0812">Transmembrane</keyword>
<evidence type="ECO:0000256" key="5">
    <source>
        <dbReference type="ARBA" id="ARBA00022960"/>
    </source>
</evidence>
<dbReference type="GO" id="GO:0005886">
    <property type="term" value="C:plasma membrane"/>
    <property type="evidence" value="ECO:0007669"/>
    <property type="project" value="TreeGrafter"/>
</dbReference>
<dbReference type="GO" id="GO:0051301">
    <property type="term" value="P:cell division"/>
    <property type="evidence" value="ECO:0007669"/>
    <property type="project" value="InterPro"/>
</dbReference>
<keyword evidence="3" id="KW-0808">Transferase</keyword>
<keyword evidence="6" id="KW-0573">Peptidoglycan synthesis</keyword>
<keyword evidence="5" id="KW-0133">Cell shape</keyword>
<evidence type="ECO:0000256" key="2">
    <source>
        <dbReference type="ARBA" id="ARBA00022676"/>
    </source>
</evidence>
<dbReference type="InterPro" id="IPR001182">
    <property type="entry name" value="FtsW/RodA"/>
</dbReference>
<dbReference type="EC" id="2.4.99.28" evidence="10"/>
<dbReference type="GO" id="GO:0015648">
    <property type="term" value="F:lipid-linked peptidoglycan transporter activity"/>
    <property type="evidence" value="ECO:0007669"/>
    <property type="project" value="TreeGrafter"/>
</dbReference>
<dbReference type="AlphaFoldDB" id="X0Y9D1"/>
<protein>
    <recommendedName>
        <fullName evidence="10">peptidoglycan glycosyltransferase</fullName>
        <ecNumber evidence="10">2.4.99.28</ecNumber>
    </recommendedName>
    <alternativeName>
        <fullName evidence="9">Peptidoglycan polymerase</fullName>
    </alternativeName>
</protein>
<dbReference type="EMBL" id="BARS01055406">
    <property type="protein sequence ID" value="GAG45358.1"/>
    <property type="molecule type" value="Genomic_DNA"/>
</dbReference>
<evidence type="ECO:0000256" key="12">
    <source>
        <dbReference type="SAM" id="Phobius"/>
    </source>
</evidence>
<feature type="transmembrane region" description="Helical" evidence="12">
    <location>
        <begin position="22"/>
        <end position="48"/>
    </location>
</feature>
<evidence type="ECO:0000256" key="1">
    <source>
        <dbReference type="ARBA" id="ARBA00004141"/>
    </source>
</evidence>
<dbReference type="GO" id="GO:0009252">
    <property type="term" value="P:peptidoglycan biosynthetic process"/>
    <property type="evidence" value="ECO:0007669"/>
    <property type="project" value="UniProtKB-KW"/>
</dbReference>
<comment type="subcellular location">
    <subcellularLocation>
        <location evidence="1">Membrane</location>
        <topology evidence="1">Multi-pass membrane protein</topology>
    </subcellularLocation>
</comment>
<dbReference type="Pfam" id="PF01098">
    <property type="entry name" value="FTSW_RODA_SPOVE"/>
    <property type="match status" value="1"/>
</dbReference>
<keyword evidence="8 12" id="KW-0472">Membrane</keyword>
<evidence type="ECO:0000256" key="11">
    <source>
        <dbReference type="ARBA" id="ARBA00049902"/>
    </source>
</evidence>
<reference evidence="13" key="1">
    <citation type="journal article" date="2014" name="Front. Microbiol.">
        <title>High frequency of phylogenetically diverse reductive dehalogenase-homologous genes in deep subseafloor sedimentary metagenomes.</title>
        <authorList>
            <person name="Kawai M."/>
            <person name="Futagami T."/>
            <person name="Toyoda A."/>
            <person name="Takaki Y."/>
            <person name="Nishi S."/>
            <person name="Hori S."/>
            <person name="Arai W."/>
            <person name="Tsubouchi T."/>
            <person name="Morono Y."/>
            <person name="Uchiyama I."/>
            <person name="Ito T."/>
            <person name="Fujiyama A."/>
            <person name="Inagaki F."/>
            <person name="Takami H."/>
        </authorList>
    </citation>
    <scope>NUCLEOTIDE SEQUENCE</scope>
    <source>
        <strain evidence="13">Expedition CK06-06</strain>
    </source>
</reference>
<organism evidence="13">
    <name type="scientific">marine sediment metagenome</name>
    <dbReference type="NCBI Taxonomy" id="412755"/>
    <lineage>
        <taxon>unclassified sequences</taxon>
        <taxon>metagenomes</taxon>
        <taxon>ecological metagenomes</taxon>
    </lineage>
</organism>
<sequence>GQGIGKGSQTQYGFLPEPQTDFIFSGIAEEMGLIGIGVLLLLFLLLIWRILKIAILSRSNFCRLFAVGFSVLLISQIFIHTGMNIGLLPIIGISLPLVSYGGSSLIAYFMAFGILQSMKKTG</sequence>
<feature type="transmembrane region" description="Helical" evidence="12">
    <location>
        <begin position="85"/>
        <end position="115"/>
    </location>
</feature>
<keyword evidence="7 12" id="KW-1133">Transmembrane helix</keyword>
<keyword evidence="2" id="KW-0328">Glycosyltransferase</keyword>
<gene>
    <name evidence="13" type="ORF">S01H1_81807</name>
</gene>
<feature type="non-terminal residue" evidence="13">
    <location>
        <position position="1"/>
    </location>
</feature>
<proteinExistence type="predicted"/>
<comment type="catalytic activity">
    <reaction evidence="11">
        <text>[GlcNAc-(1-&gt;4)-Mur2Ac(oyl-L-Ala-gamma-D-Glu-L-Lys-D-Ala-D-Ala)](n)-di-trans,octa-cis-undecaprenyl diphosphate + beta-D-GlcNAc-(1-&gt;4)-Mur2Ac(oyl-L-Ala-gamma-D-Glu-L-Lys-D-Ala-D-Ala)-di-trans,octa-cis-undecaprenyl diphosphate = [GlcNAc-(1-&gt;4)-Mur2Ac(oyl-L-Ala-gamma-D-Glu-L-Lys-D-Ala-D-Ala)](n+1)-di-trans,octa-cis-undecaprenyl diphosphate + di-trans,octa-cis-undecaprenyl diphosphate + H(+)</text>
        <dbReference type="Rhea" id="RHEA:23708"/>
        <dbReference type="Rhea" id="RHEA-COMP:9602"/>
        <dbReference type="Rhea" id="RHEA-COMP:9603"/>
        <dbReference type="ChEBI" id="CHEBI:15378"/>
        <dbReference type="ChEBI" id="CHEBI:58405"/>
        <dbReference type="ChEBI" id="CHEBI:60033"/>
        <dbReference type="ChEBI" id="CHEBI:78435"/>
        <dbReference type="EC" id="2.4.99.28"/>
    </reaction>
</comment>
<evidence type="ECO:0000256" key="7">
    <source>
        <dbReference type="ARBA" id="ARBA00022989"/>
    </source>
</evidence>
<dbReference type="PANTHER" id="PTHR30474:SF2">
    <property type="entry name" value="PEPTIDOGLYCAN GLYCOSYLTRANSFERASE FTSW-RELATED"/>
    <property type="match status" value="1"/>
</dbReference>
<evidence type="ECO:0000256" key="9">
    <source>
        <dbReference type="ARBA" id="ARBA00032370"/>
    </source>
</evidence>
<evidence type="ECO:0000256" key="3">
    <source>
        <dbReference type="ARBA" id="ARBA00022679"/>
    </source>
</evidence>
<dbReference type="PANTHER" id="PTHR30474">
    <property type="entry name" value="CELL CYCLE PROTEIN"/>
    <property type="match status" value="1"/>
</dbReference>
<evidence type="ECO:0000256" key="10">
    <source>
        <dbReference type="ARBA" id="ARBA00044770"/>
    </source>
</evidence>
<evidence type="ECO:0000256" key="8">
    <source>
        <dbReference type="ARBA" id="ARBA00023136"/>
    </source>
</evidence>
<evidence type="ECO:0000256" key="6">
    <source>
        <dbReference type="ARBA" id="ARBA00022984"/>
    </source>
</evidence>
<evidence type="ECO:0000256" key="4">
    <source>
        <dbReference type="ARBA" id="ARBA00022692"/>
    </source>
</evidence>
<dbReference type="GO" id="GO:0008955">
    <property type="term" value="F:peptidoglycan glycosyltransferase activity"/>
    <property type="evidence" value="ECO:0007669"/>
    <property type="project" value="UniProtKB-EC"/>
</dbReference>